<dbReference type="Proteomes" id="UP001586593">
    <property type="component" value="Unassembled WGS sequence"/>
</dbReference>
<comment type="caution">
    <text evidence="2">The sequence shown here is derived from an EMBL/GenBank/DDBJ whole genome shotgun (WGS) entry which is preliminary data.</text>
</comment>
<dbReference type="PANTHER" id="PTHR21310:SF51">
    <property type="entry name" value="AMINOGLYCOSIDE PHOSPHOTRANSFERASE DOMAIN-CONTAINING PROTEIN"/>
    <property type="match status" value="1"/>
</dbReference>
<dbReference type="InterPro" id="IPR051678">
    <property type="entry name" value="AGP_Transferase"/>
</dbReference>
<dbReference type="EMBL" id="JAZHXJ010000560">
    <property type="protein sequence ID" value="KAL1857459.1"/>
    <property type="molecule type" value="Genomic_DNA"/>
</dbReference>
<organism evidence="2 3">
    <name type="scientific">Phialemonium thermophilum</name>
    <dbReference type="NCBI Taxonomy" id="223376"/>
    <lineage>
        <taxon>Eukaryota</taxon>
        <taxon>Fungi</taxon>
        <taxon>Dikarya</taxon>
        <taxon>Ascomycota</taxon>
        <taxon>Pezizomycotina</taxon>
        <taxon>Sordariomycetes</taxon>
        <taxon>Sordariomycetidae</taxon>
        <taxon>Cephalothecales</taxon>
        <taxon>Cephalothecaceae</taxon>
        <taxon>Phialemonium</taxon>
    </lineage>
</organism>
<dbReference type="Pfam" id="PF01636">
    <property type="entry name" value="APH"/>
    <property type="match status" value="1"/>
</dbReference>
<evidence type="ECO:0000313" key="3">
    <source>
        <dbReference type="Proteomes" id="UP001586593"/>
    </source>
</evidence>
<name>A0ABR3WAT0_9PEZI</name>
<reference evidence="2 3" key="1">
    <citation type="journal article" date="2024" name="Commun. Biol.">
        <title>Comparative genomic analysis of thermophilic fungi reveals convergent evolutionary adaptations and gene losses.</title>
        <authorList>
            <person name="Steindorff A.S."/>
            <person name="Aguilar-Pontes M.V."/>
            <person name="Robinson A.J."/>
            <person name="Andreopoulos B."/>
            <person name="LaButti K."/>
            <person name="Kuo A."/>
            <person name="Mondo S."/>
            <person name="Riley R."/>
            <person name="Otillar R."/>
            <person name="Haridas S."/>
            <person name="Lipzen A."/>
            <person name="Grimwood J."/>
            <person name="Schmutz J."/>
            <person name="Clum A."/>
            <person name="Reid I.D."/>
            <person name="Moisan M.C."/>
            <person name="Butler G."/>
            <person name="Nguyen T.T.M."/>
            <person name="Dewar K."/>
            <person name="Conant G."/>
            <person name="Drula E."/>
            <person name="Henrissat B."/>
            <person name="Hansel C."/>
            <person name="Singer S."/>
            <person name="Hutchinson M.I."/>
            <person name="de Vries R.P."/>
            <person name="Natvig D.O."/>
            <person name="Powell A.J."/>
            <person name="Tsang A."/>
            <person name="Grigoriev I.V."/>
        </authorList>
    </citation>
    <scope>NUCLEOTIDE SEQUENCE [LARGE SCALE GENOMIC DNA]</scope>
    <source>
        <strain evidence="2 3">ATCC 24622</strain>
    </source>
</reference>
<proteinExistence type="predicted"/>
<dbReference type="InterPro" id="IPR011009">
    <property type="entry name" value="Kinase-like_dom_sf"/>
</dbReference>
<dbReference type="Gene3D" id="3.90.1200.10">
    <property type="match status" value="1"/>
</dbReference>
<dbReference type="SUPFAM" id="SSF56112">
    <property type="entry name" value="Protein kinase-like (PK-like)"/>
    <property type="match status" value="1"/>
</dbReference>
<accession>A0ABR3WAT0</accession>
<dbReference type="Gene3D" id="3.30.200.20">
    <property type="entry name" value="Phosphorylase Kinase, domain 1"/>
    <property type="match status" value="1"/>
</dbReference>
<keyword evidence="3" id="KW-1185">Reference proteome</keyword>
<dbReference type="InterPro" id="IPR002575">
    <property type="entry name" value="Aminoglycoside_PTrfase"/>
</dbReference>
<gene>
    <name evidence="2" type="ORF">VTK73DRAFT_8082</name>
</gene>
<protein>
    <recommendedName>
        <fullName evidence="1">Aminoglycoside phosphotransferase domain-containing protein</fullName>
    </recommendedName>
</protein>
<sequence>MDELDRETFGPLVDIQPSSLVRLASKIAARHLRTSTTAGQLTARIGGSYNIAHVVEIGNGKLVIRVPVTGWGTALTPSAARAMESQVTTMRLIRSRTTLPVPEVYAFDATIDNEIGAPYICMSFLPGVPVSEVWFHDMAPAPRDALRLRILGSLAHQMAQLHGLVFDKMGSIFMDGSDLVTVGPLFDWLEAEDGCLHVTESGPFDSTAGFLGAHLAPTFDQSVWDRAEAKVLDVILDCIPRLDSAPGFVICPPDFDSQNVLVDGEGTVTGIIDWDLAHTMPRFLGFSRYPGWITRDWDPLMYGWPKMADSEDSPATLARYREFYNWEMGKALQQNEDWKFTKKSHIAEAMWIAALSSRNRLEICRKFVQVALGEDIKALDVLYAVGAGGYGDEAWNALETKLRHWIDRTCGGA</sequence>
<evidence type="ECO:0000259" key="1">
    <source>
        <dbReference type="Pfam" id="PF01636"/>
    </source>
</evidence>
<evidence type="ECO:0000313" key="2">
    <source>
        <dbReference type="EMBL" id="KAL1857459.1"/>
    </source>
</evidence>
<feature type="domain" description="Aminoglycoside phosphotransferase" evidence="1">
    <location>
        <begin position="59"/>
        <end position="283"/>
    </location>
</feature>
<dbReference type="PANTHER" id="PTHR21310">
    <property type="entry name" value="AMINOGLYCOSIDE PHOSPHOTRANSFERASE-RELATED-RELATED"/>
    <property type="match status" value="1"/>
</dbReference>